<dbReference type="GO" id="GO:0008270">
    <property type="term" value="F:zinc ion binding"/>
    <property type="evidence" value="ECO:0007669"/>
    <property type="project" value="UniProtKB-KW"/>
</dbReference>
<dbReference type="AlphaFoldDB" id="A0A0S4IT77"/>
<feature type="compositionally biased region" description="Basic and acidic residues" evidence="2">
    <location>
        <begin position="201"/>
        <end position="212"/>
    </location>
</feature>
<dbReference type="VEuPathDB" id="TriTrypDB:BSAL_62120"/>
<evidence type="ECO:0000259" key="3">
    <source>
        <dbReference type="PROSITE" id="PS50103"/>
    </source>
</evidence>
<feature type="domain" description="C3H1-type" evidence="3">
    <location>
        <begin position="152"/>
        <end position="180"/>
    </location>
</feature>
<organism evidence="4 5">
    <name type="scientific">Bodo saltans</name>
    <name type="common">Flagellated protozoan</name>
    <dbReference type="NCBI Taxonomy" id="75058"/>
    <lineage>
        <taxon>Eukaryota</taxon>
        <taxon>Discoba</taxon>
        <taxon>Euglenozoa</taxon>
        <taxon>Kinetoplastea</taxon>
        <taxon>Metakinetoplastina</taxon>
        <taxon>Eubodonida</taxon>
        <taxon>Bodonidae</taxon>
        <taxon>Bodo</taxon>
    </lineage>
</organism>
<dbReference type="InterPro" id="IPR000571">
    <property type="entry name" value="Znf_CCCH"/>
</dbReference>
<gene>
    <name evidence="4" type="ORF">BSAL_62120</name>
</gene>
<evidence type="ECO:0000313" key="4">
    <source>
        <dbReference type="EMBL" id="CUF39474.1"/>
    </source>
</evidence>
<reference evidence="5" key="1">
    <citation type="submission" date="2015-09" db="EMBL/GenBank/DDBJ databases">
        <authorList>
            <consortium name="Pathogen Informatics"/>
        </authorList>
    </citation>
    <scope>NUCLEOTIDE SEQUENCE [LARGE SCALE GENOMIC DNA]</scope>
    <source>
        <strain evidence="5">Lake Konstanz</strain>
    </source>
</reference>
<dbReference type="PANTHER" id="PTHR37562:SF5">
    <property type="entry name" value="C3H1-TYPE DOMAIN-CONTAINING PROTEIN"/>
    <property type="match status" value="1"/>
</dbReference>
<evidence type="ECO:0000313" key="5">
    <source>
        <dbReference type="Proteomes" id="UP000051952"/>
    </source>
</evidence>
<evidence type="ECO:0000256" key="2">
    <source>
        <dbReference type="SAM" id="MobiDB-lite"/>
    </source>
</evidence>
<accession>A0A0S4IT77</accession>
<dbReference type="EMBL" id="CYKH01000314">
    <property type="protein sequence ID" value="CUF39474.1"/>
    <property type="molecule type" value="Genomic_DNA"/>
</dbReference>
<proteinExistence type="predicted"/>
<name>A0A0S4IT77_BODSA</name>
<feature type="region of interest" description="Disordered" evidence="2">
    <location>
        <begin position="189"/>
        <end position="216"/>
    </location>
</feature>
<keyword evidence="1" id="KW-0862">Zinc</keyword>
<dbReference type="Proteomes" id="UP000051952">
    <property type="component" value="Unassembled WGS sequence"/>
</dbReference>
<keyword evidence="5" id="KW-1185">Reference proteome</keyword>
<feature type="zinc finger region" description="C3H1-type" evidence="1">
    <location>
        <begin position="152"/>
        <end position="180"/>
    </location>
</feature>
<dbReference type="PANTHER" id="PTHR37562">
    <property type="entry name" value="C3H1-TYPE DOMAIN-CONTAINING PROTEIN-RELATED"/>
    <property type="match status" value="1"/>
</dbReference>
<evidence type="ECO:0000256" key="1">
    <source>
        <dbReference type="PROSITE-ProRule" id="PRU00723"/>
    </source>
</evidence>
<dbReference type="PROSITE" id="PS50103">
    <property type="entry name" value="ZF_C3H1"/>
    <property type="match status" value="1"/>
</dbReference>
<keyword evidence="1" id="KW-0863">Zinc-finger</keyword>
<keyword evidence="1" id="KW-0479">Metal-binding</keyword>
<protein>
    <recommendedName>
        <fullName evidence="3">C3H1-type domain-containing protein</fullName>
    </recommendedName>
</protein>
<sequence>MSSPAVETVSNAHHAVRLTKAERRRMTVDVYDADYTAVFLGVPRDRVSHLPQREKADRGKPLLQCGVFQSTSSCPQADSCPHVHADLTGLQPQHIHVNYAWKSVQDIPYECMCQDSHDNTFEVFAPNNRPPVKLVERQAILTTRGSLAAVAGQELSQCAHFYFNRMCNRGKNCLYIHVAHIDPEAADKQLAPTPDAIGPGVDEHPSSQKEELSTPCTPALSRVQSSVASPCCRYQAATGFSPSNAVAPLSPALSASLKIRGSPDDSFRPASVLSLPVSSAAPSAPSSGQYNDADISAILAQYPSDLDTLAVSTHSSATTPKAGPKCLEKLDLVRGRVVYYERDTMTPSQFRHNPYAQW</sequence>